<gene>
    <name evidence="1" type="ORF">Edafosvirus17_15</name>
</gene>
<sequence>MRILILLGILCTANSLDLAPINISPITNYDFQFDVPLMTNDQNVIINLMKQANNQFCNNIGSHLSNIAGEILLSANLENTDLMHLTWNFNIGPATGSLNVVAINANINKNHIHITAGMITMVQPIPAVYDLKETCTNTGSRRYGFCGPRSRECRYHHVQRGLHGHEIQEIQNKLLSHIPHVQKLLTQ</sequence>
<accession>A0A3G4ZYQ2</accession>
<name>A0A3G4ZYQ2_9VIRU</name>
<evidence type="ECO:0000313" key="1">
    <source>
        <dbReference type="EMBL" id="AYV78539.1"/>
    </source>
</evidence>
<dbReference type="EMBL" id="MK072082">
    <property type="protein sequence ID" value="AYV78539.1"/>
    <property type="molecule type" value="Genomic_DNA"/>
</dbReference>
<protein>
    <submittedName>
        <fullName evidence="1">Uncharacterized protein</fullName>
    </submittedName>
</protein>
<reference evidence="1" key="1">
    <citation type="submission" date="2018-10" db="EMBL/GenBank/DDBJ databases">
        <title>Hidden diversity of soil giant viruses.</title>
        <authorList>
            <person name="Schulz F."/>
            <person name="Alteio L."/>
            <person name="Goudeau D."/>
            <person name="Ryan E.M."/>
            <person name="Malmstrom R.R."/>
            <person name="Blanchard J."/>
            <person name="Woyke T."/>
        </authorList>
    </citation>
    <scope>NUCLEOTIDE SEQUENCE</scope>
    <source>
        <strain evidence="1">EDV1</strain>
    </source>
</reference>
<proteinExistence type="predicted"/>
<organism evidence="1">
    <name type="scientific">Edafosvirus sp</name>
    <dbReference type="NCBI Taxonomy" id="2487765"/>
    <lineage>
        <taxon>Viruses</taxon>
        <taxon>Varidnaviria</taxon>
        <taxon>Bamfordvirae</taxon>
        <taxon>Nucleocytoviricota</taxon>
        <taxon>Megaviricetes</taxon>
        <taxon>Imitervirales</taxon>
        <taxon>Mimiviridae</taxon>
        <taxon>Klosneuvirinae</taxon>
    </lineage>
</organism>